<evidence type="ECO:0000256" key="12">
    <source>
        <dbReference type="ARBA" id="ARBA00023170"/>
    </source>
</evidence>
<evidence type="ECO:0000256" key="10">
    <source>
        <dbReference type="ARBA" id="ARBA00023077"/>
    </source>
</evidence>
<comment type="subcellular location">
    <subcellularLocation>
        <location evidence="1 14">Cell outer membrane</location>
        <topology evidence="1 14">Multi-pass membrane protein</topology>
    </subcellularLocation>
</comment>
<dbReference type="PROSITE" id="PS52016">
    <property type="entry name" value="TONB_DEPENDENT_REC_3"/>
    <property type="match status" value="1"/>
</dbReference>
<keyword evidence="8" id="KW-0408">Iron</keyword>
<keyword evidence="5" id="KW-0410">Iron transport</keyword>
<evidence type="ECO:0000256" key="2">
    <source>
        <dbReference type="ARBA" id="ARBA00009810"/>
    </source>
</evidence>
<dbReference type="Gene3D" id="2.40.170.20">
    <property type="entry name" value="TonB-dependent receptor, beta-barrel domain"/>
    <property type="match status" value="1"/>
</dbReference>
<dbReference type="InterPro" id="IPR037066">
    <property type="entry name" value="Plug_dom_sf"/>
</dbReference>
<feature type="domain" description="TonB-dependent receptor plug" evidence="19">
    <location>
        <begin position="67"/>
        <end position="167"/>
    </location>
</feature>
<dbReference type="InterPro" id="IPR010105">
    <property type="entry name" value="TonB_sidphr_rcpt"/>
</dbReference>
<dbReference type="EMBL" id="DAAUMU010000021">
    <property type="protein sequence ID" value="HAF1419325.1"/>
    <property type="molecule type" value="Genomic_DNA"/>
</dbReference>
<sequence length="713" mass="79482">MFKFNSFTIRIHYTAPLFLSSLLFNSQVSAEESMLVTADPSSVDSYQAGYAVNQAEVATKTHSPLVAVPQLVSVVNRQQMDVQSADTVSQALRYNAGVASERYGAFSSGVDFARIRGFDADYYLDGLRVIGNTGIWGPQIETWGLQSVEVLHGPSSSLYGQGGSGGVINMISRKPSAIRSNQFKLDFGNYNSRSLSLDSTGSLTDDKQWLYRFDGLAVTRDTQIEDTRQKRLYLAPAVTWQPNEHTSWTVLTHYLREPRSGYYNTLPAQVVGLLPNPQGKLDTSRNYSDPSHENSTRTQYDITSLLELQLNDRWELKQNLRYSHVDSVIRRDFTRAVTPNERLLTAVYQDSPSKADSLVMDNQAVAQFVTGPVDHQWLTGIDFQTGKLDKNWWGSQTVTFDPWSSHYRPSFNPVPVSRTSTTQRFHRVGVYSQDEAKWHGWHLLLSGRHDWSKMRTDNNLAHTQTQTNDAAWSYRTGLSYPFDNGLAPWIGVSTAFEPLTGTNASGNPFKPTHSVQYETGLKFQPPGSSVMTSLAVYQLTQRDVNTIDPLNPAFYTQTGEVRSRGLELESRAALTDNLNIMLSYAWVNNVVTSANDNTQGRHPVGVPAQTGSMWLDYRFNKGPLQGLLVGGGTRYLGANWGNGTNTFRVPAVWLSDMSIRYTPGAWDAHLYNLELGLTLNNLTNKSYVASCTSAPYCSLGVGRSVTGSISWFF</sequence>
<comment type="caution">
    <text evidence="21">The sequence shown here is derived from an EMBL/GenBank/DDBJ whole genome shotgun (WGS) entry which is preliminary data.</text>
</comment>
<dbReference type="Gene3D" id="2.170.130.10">
    <property type="entry name" value="TonB-dependent receptor, plug domain"/>
    <property type="match status" value="1"/>
</dbReference>
<evidence type="ECO:0000256" key="8">
    <source>
        <dbReference type="ARBA" id="ARBA00023004"/>
    </source>
</evidence>
<reference evidence="21" key="1">
    <citation type="journal article" date="2018" name="Genome Biol.">
        <title>SKESA: strategic k-mer extension for scrupulous assemblies.</title>
        <authorList>
            <person name="Souvorov A."/>
            <person name="Agarwala R."/>
            <person name="Lipman D.J."/>
        </authorList>
    </citation>
    <scope>NUCLEOTIDE SEQUENCE</scope>
    <source>
        <strain evidence="22">MA.05/00002289</strain>
        <strain evidence="21">MA.CK_01/00000941</strain>
        <strain evidence="20">MA.CK_95/00012903</strain>
    </source>
</reference>
<organism evidence="21">
    <name type="scientific">Salmonella enterica</name>
    <name type="common">Salmonella choleraesuis</name>
    <dbReference type="NCBI Taxonomy" id="28901"/>
    <lineage>
        <taxon>Bacteria</taxon>
        <taxon>Pseudomonadati</taxon>
        <taxon>Pseudomonadota</taxon>
        <taxon>Gammaproteobacteria</taxon>
        <taxon>Enterobacterales</taxon>
        <taxon>Enterobacteriaceae</taxon>
        <taxon>Salmonella</taxon>
    </lineage>
</organism>
<evidence type="ECO:0000259" key="18">
    <source>
        <dbReference type="Pfam" id="PF00593"/>
    </source>
</evidence>
<keyword evidence="4 14" id="KW-1134">Transmembrane beta strand</keyword>
<keyword evidence="3 14" id="KW-0813">Transport</keyword>
<dbReference type="CDD" id="cd01347">
    <property type="entry name" value="ligand_gated_channel"/>
    <property type="match status" value="1"/>
</dbReference>
<dbReference type="AlphaFoldDB" id="A0A743TT25"/>
<dbReference type="GO" id="GO:0015891">
    <property type="term" value="P:siderophore transport"/>
    <property type="evidence" value="ECO:0007669"/>
    <property type="project" value="InterPro"/>
</dbReference>
<gene>
    <name evidence="21" type="ORF">G8N85_003658</name>
    <name evidence="20" type="ORF">G9B68_003740</name>
    <name evidence="22" type="ORF">G9E70_003737</name>
</gene>
<keyword evidence="6 14" id="KW-0812">Transmembrane</keyword>
<evidence type="ECO:0000256" key="4">
    <source>
        <dbReference type="ARBA" id="ARBA00022452"/>
    </source>
</evidence>
<accession>A0A743TT25</accession>
<dbReference type="PANTHER" id="PTHR32552:SF68">
    <property type="entry name" value="FERRICHROME OUTER MEMBRANE TRANSPORTER_PHAGE RECEPTOR"/>
    <property type="match status" value="1"/>
</dbReference>
<dbReference type="EMBL" id="DAAUOA010000019">
    <property type="protein sequence ID" value="HAF2205661.1"/>
    <property type="molecule type" value="Genomic_DNA"/>
</dbReference>
<evidence type="ECO:0000256" key="5">
    <source>
        <dbReference type="ARBA" id="ARBA00022496"/>
    </source>
</evidence>
<evidence type="ECO:0000313" key="21">
    <source>
        <dbReference type="EMBL" id="HAF2205661.1"/>
    </source>
</evidence>
<evidence type="ECO:0000256" key="7">
    <source>
        <dbReference type="ARBA" id="ARBA00022729"/>
    </source>
</evidence>
<evidence type="ECO:0000256" key="3">
    <source>
        <dbReference type="ARBA" id="ARBA00022448"/>
    </source>
</evidence>
<dbReference type="GO" id="GO:0038023">
    <property type="term" value="F:signaling receptor activity"/>
    <property type="evidence" value="ECO:0007669"/>
    <property type="project" value="InterPro"/>
</dbReference>
<feature type="domain" description="TonB-dependent receptor-like beta-barrel" evidence="18">
    <location>
        <begin position="240"/>
        <end position="682"/>
    </location>
</feature>
<keyword evidence="7 17" id="KW-0732">Signal</keyword>
<evidence type="ECO:0000256" key="14">
    <source>
        <dbReference type="PROSITE-ProRule" id="PRU01360"/>
    </source>
</evidence>
<feature type="region of interest" description="Disordered" evidence="16">
    <location>
        <begin position="277"/>
        <end position="298"/>
    </location>
</feature>
<evidence type="ECO:0000256" key="13">
    <source>
        <dbReference type="ARBA" id="ARBA00023237"/>
    </source>
</evidence>
<reference evidence="21" key="2">
    <citation type="submission" date="2020-02" db="EMBL/GenBank/DDBJ databases">
        <authorList>
            <consortium name="NCBI Pathogen Detection Project"/>
        </authorList>
    </citation>
    <scope>NUCLEOTIDE SEQUENCE</scope>
    <source>
        <strain evidence="22">MA.05/00002289</strain>
        <strain evidence="21">MA.CK_01/00000941</strain>
        <strain evidence="20">MA.CK_95/00012903</strain>
    </source>
</reference>
<feature type="chain" id="PRO_5036197393" evidence="17">
    <location>
        <begin position="31"/>
        <end position="713"/>
    </location>
</feature>
<keyword evidence="11 14" id="KW-0472">Membrane</keyword>
<dbReference type="InterPro" id="IPR039426">
    <property type="entry name" value="TonB-dep_rcpt-like"/>
</dbReference>
<dbReference type="GO" id="GO:0009279">
    <property type="term" value="C:cell outer membrane"/>
    <property type="evidence" value="ECO:0007669"/>
    <property type="project" value="UniProtKB-SubCell"/>
</dbReference>
<dbReference type="NCBIfam" id="TIGR01783">
    <property type="entry name" value="TonB-siderophor"/>
    <property type="match status" value="1"/>
</dbReference>
<dbReference type="InterPro" id="IPR012910">
    <property type="entry name" value="Plug_dom"/>
</dbReference>
<dbReference type="Pfam" id="PF07715">
    <property type="entry name" value="Plug"/>
    <property type="match status" value="1"/>
</dbReference>
<evidence type="ECO:0000313" key="20">
    <source>
        <dbReference type="EMBL" id="HAF1419325.1"/>
    </source>
</evidence>
<comment type="similarity">
    <text evidence="2 14 15">Belongs to the TonB-dependent receptor family.</text>
</comment>
<keyword evidence="9" id="KW-0406">Ion transport</keyword>
<evidence type="ECO:0000259" key="19">
    <source>
        <dbReference type="Pfam" id="PF07715"/>
    </source>
</evidence>
<evidence type="ECO:0000256" key="15">
    <source>
        <dbReference type="RuleBase" id="RU003357"/>
    </source>
</evidence>
<proteinExistence type="inferred from homology"/>
<name>A0A743TT25_SALER</name>
<evidence type="ECO:0000256" key="6">
    <source>
        <dbReference type="ARBA" id="ARBA00022692"/>
    </source>
</evidence>
<dbReference type="Pfam" id="PF00593">
    <property type="entry name" value="TonB_dep_Rec_b-barrel"/>
    <property type="match status" value="1"/>
</dbReference>
<dbReference type="EMBL" id="DAAUPK010000016">
    <property type="protein sequence ID" value="HAF2570817.1"/>
    <property type="molecule type" value="Genomic_DNA"/>
</dbReference>
<keyword evidence="13 14" id="KW-0998">Cell outer membrane</keyword>
<feature type="signal peptide" evidence="17">
    <location>
        <begin position="1"/>
        <end position="30"/>
    </location>
</feature>
<protein>
    <submittedName>
        <fullName evidence="21">TonB-dependent siderophore receptor</fullName>
    </submittedName>
</protein>
<dbReference type="InterPro" id="IPR036942">
    <property type="entry name" value="Beta-barrel_TonB_sf"/>
</dbReference>
<evidence type="ECO:0000256" key="16">
    <source>
        <dbReference type="SAM" id="MobiDB-lite"/>
    </source>
</evidence>
<evidence type="ECO:0000256" key="9">
    <source>
        <dbReference type="ARBA" id="ARBA00023065"/>
    </source>
</evidence>
<evidence type="ECO:0000313" key="22">
    <source>
        <dbReference type="EMBL" id="HAF2570817.1"/>
    </source>
</evidence>
<evidence type="ECO:0000256" key="17">
    <source>
        <dbReference type="SAM" id="SignalP"/>
    </source>
</evidence>
<evidence type="ECO:0000256" key="1">
    <source>
        <dbReference type="ARBA" id="ARBA00004571"/>
    </source>
</evidence>
<keyword evidence="10 15" id="KW-0798">TonB box</keyword>
<dbReference type="InterPro" id="IPR000531">
    <property type="entry name" value="Beta-barrel_TonB"/>
</dbReference>
<dbReference type="SUPFAM" id="SSF56935">
    <property type="entry name" value="Porins"/>
    <property type="match status" value="1"/>
</dbReference>
<keyword evidence="12 21" id="KW-0675">Receptor</keyword>
<evidence type="ECO:0000256" key="11">
    <source>
        <dbReference type="ARBA" id="ARBA00023136"/>
    </source>
</evidence>
<dbReference type="GO" id="GO:0015344">
    <property type="term" value="F:siderophore uptake transmembrane transporter activity"/>
    <property type="evidence" value="ECO:0007669"/>
    <property type="project" value="TreeGrafter"/>
</dbReference>
<dbReference type="PANTHER" id="PTHR32552">
    <property type="entry name" value="FERRICHROME IRON RECEPTOR-RELATED"/>
    <property type="match status" value="1"/>
</dbReference>